<evidence type="ECO:0000256" key="1">
    <source>
        <dbReference type="SAM" id="SignalP"/>
    </source>
</evidence>
<gene>
    <name evidence="2" type="ORF">J3998_02315</name>
</gene>
<organism evidence="2 3">
    <name type="scientific">Thiomicrorhabdus marina</name>
    <dbReference type="NCBI Taxonomy" id="2818442"/>
    <lineage>
        <taxon>Bacteria</taxon>
        <taxon>Pseudomonadati</taxon>
        <taxon>Pseudomonadota</taxon>
        <taxon>Gammaproteobacteria</taxon>
        <taxon>Thiotrichales</taxon>
        <taxon>Piscirickettsiaceae</taxon>
        <taxon>Thiomicrorhabdus</taxon>
    </lineage>
</organism>
<proteinExistence type="predicted"/>
<comment type="caution">
    <text evidence="2">The sequence shown here is derived from an EMBL/GenBank/DDBJ whole genome shotgun (WGS) entry which is preliminary data.</text>
</comment>
<feature type="signal peptide" evidence="1">
    <location>
        <begin position="1"/>
        <end position="22"/>
    </location>
</feature>
<dbReference type="RefSeq" id="WP_208147262.1">
    <property type="nucleotide sequence ID" value="NZ_JAGETV010000002.1"/>
</dbReference>
<dbReference type="InterPro" id="IPR010994">
    <property type="entry name" value="RuvA_2-like"/>
</dbReference>
<dbReference type="PANTHER" id="PTHR21180">
    <property type="entry name" value="ENDONUCLEASE/EXONUCLEASE/PHOSPHATASE FAMILY DOMAIN-CONTAINING PROTEIN 1"/>
    <property type="match status" value="1"/>
</dbReference>
<dbReference type="Gene3D" id="1.10.150.320">
    <property type="entry name" value="Photosystem II 12 kDa extrinsic protein"/>
    <property type="match status" value="1"/>
</dbReference>
<sequence>MNLRRIVSIGAFAIVFSGGLAAAPVNVNTADSQRIAESLKGIGMVKAQRISDYCQEHKCTKAEDLLMIKGIGPKTLQIISDDLRFKD</sequence>
<name>A0ABS3Q3I7_9GAMM</name>
<evidence type="ECO:0000313" key="3">
    <source>
        <dbReference type="Proteomes" id="UP000664835"/>
    </source>
</evidence>
<dbReference type="Proteomes" id="UP000664835">
    <property type="component" value="Unassembled WGS sequence"/>
</dbReference>
<dbReference type="EMBL" id="JAGETV010000002">
    <property type="protein sequence ID" value="MBO1926395.1"/>
    <property type="molecule type" value="Genomic_DNA"/>
</dbReference>
<keyword evidence="3" id="KW-1185">Reference proteome</keyword>
<protein>
    <submittedName>
        <fullName evidence="2">Helix-hairpin-helix domain-containing protein</fullName>
    </submittedName>
</protein>
<dbReference type="SUPFAM" id="SSF47781">
    <property type="entry name" value="RuvA domain 2-like"/>
    <property type="match status" value="1"/>
</dbReference>
<dbReference type="PANTHER" id="PTHR21180:SF32">
    <property type="entry name" value="ENDONUCLEASE_EXONUCLEASE_PHOSPHATASE FAMILY DOMAIN-CONTAINING PROTEIN 1"/>
    <property type="match status" value="1"/>
</dbReference>
<keyword evidence="1" id="KW-0732">Signal</keyword>
<evidence type="ECO:0000313" key="2">
    <source>
        <dbReference type="EMBL" id="MBO1926395.1"/>
    </source>
</evidence>
<dbReference type="Pfam" id="PF12836">
    <property type="entry name" value="HHH_3"/>
    <property type="match status" value="1"/>
</dbReference>
<feature type="chain" id="PRO_5046897394" evidence="1">
    <location>
        <begin position="23"/>
        <end position="87"/>
    </location>
</feature>
<accession>A0ABS3Q3I7</accession>
<dbReference type="InterPro" id="IPR051675">
    <property type="entry name" value="Endo/Exo/Phosphatase_dom_1"/>
</dbReference>
<reference evidence="2 3" key="1">
    <citation type="submission" date="2021-03" db="EMBL/GenBank/DDBJ databases">
        <title>Thiomicrorhabdus sp.nov.,novel sulfur-oxidizing bacteria isolated from coastal sediment.</title>
        <authorList>
            <person name="Liu X."/>
        </authorList>
    </citation>
    <scope>NUCLEOTIDE SEQUENCE [LARGE SCALE GENOMIC DNA]</scope>
    <source>
        <strain evidence="2 3">6S2-11</strain>
    </source>
</reference>